<name>A0ABV4BNG3_9CLOT</name>
<keyword evidence="3" id="KW-1185">Reference proteome</keyword>
<reference evidence="2 3" key="1">
    <citation type="submission" date="2024-08" db="EMBL/GenBank/DDBJ databases">
        <title>Clostridium lapicellarii sp. nov., and Clostridium renhuaiense sp. nov., two species isolated from the mud in a fermentation cellar used for producing sauce-flavour Chinese liquors.</title>
        <authorList>
            <person name="Yang F."/>
            <person name="Wang H."/>
            <person name="Chen L.Q."/>
            <person name="Zhou N."/>
            <person name="Lu J.J."/>
            <person name="Pu X.X."/>
            <person name="Wan B."/>
            <person name="Wang L."/>
            <person name="Liu S.J."/>
        </authorList>
    </citation>
    <scope>NUCLEOTIDE SEQUENCE [LARGE SCALE GENOMIC DNA]</scope>
    <source>
        <strain evidence="2 3">MT-5</strain>
    </source>
</reference>
<dbReference type="Pfam" id="PF14417">
    <property type="entry name" value="MEDS"/>
    <property type="match status" value="1"/>
</dbReference>
<dbReference type="EMBL" id="JBGEWD010000007">
    <property type="protein sequence ID" value="MEY8000323.1"/>
    <property type="molecule type" value="Genomic_DNA"/>
</dbReference>
<sequence length="184" mass="21972">MINSNVFGFHSSFYYCGLEHLIVNMYQYIKDSVDKREKICICTDDRIYLELLKYLGAYSKYMKCFNAVEMMDYYKKMGLNETKVKLSKYIGQNIKKGYTGVRFIMQIDYVISKTSSKDFLCFDENISDIISGTKASFMCIYDFEDYLNNKNFIDDNVLRESYKNHFFRLYKGKLEKWNKLLNLK</sequence>
<evidence type="ECO:0000313" key="3">
    <source>
        <dbReference type="Proteomes" id="UP001564657"/>
    </source>
</evidence>
<dbReference type="Proteomes" id="UP001564657">
    <property type="component" value="Unassembled WGS sequence"/>
</dbReference>
<evidence type="ECO:0000313" key="2">
    <source>
        <dbReference type="EMBL" id="MEY8000323.1"/>
    </source>
</evidence>
<organism evidence="2 3">
    <name type="scientific">Clostridium moutaii</name>
    <dbReference type="NCBI Taxonomy" id="3240932"/>
    <lineage>
        <taxon>Bacteria</taxon>
        <taxon>Bacillati</taxon>
        <taxon>Bacillota</taxon>
        <taxon>Clostridia</taxon>
        <taxon>Eubacteriales</taxon>
        <taxon>Clostridiaceae</taxon>
        <taxon>Clostridium</taxon>
    </lineage>
</organism>
<accession>A0ABV4BNG3</accession>
<proteinExistence type="predicted"/>
<comment type="caution">
    <text evidence="2">The sequence shown here is derived from an EMBL/GenBank/DDBJ whole genome shotgun (WGS) entry which is preliminary data.</text>
</comment>
<dbReference type="RefSeq" id="WP_369704209.1">
    <property type="nucleotide sequence ID" value="NZ_JBGEWD010000007.1"/>
</dbReference>
<gene>
    <name evidence="2" type="ORF">AB8U03_08960</name>
</gene>
<dbReference type="InterPro" id="IPR025847">
    <property type="entry name" value="MEDS_domain"/>
</dbReference>
<protein>
    <submittedName>
        <fullName evidence="2">MEDS domain-containing protein</fullName>
    </submittedName>
</protein>
<feature type="domain" description="MEDS" evidence="1">
    <location>
        <begin position="10"/>
        <end position="165"/>
    </location>
</feature>
<evidence type="ECO:0000259" key="1">
    <source>
        <dbReference type="Pfam" id="PF14417"/>
    </source>
</evidence>